<proteinExistence type="inferred from homology"/>
<reference evidence="6" key="1">
    <citation type="submission" date="2015-05" db="UniProtKB">
        <authorList>
            <consortium name="EnsemblMetazoa"/>
        </authorList>
    </citation>
    <scope>IDENTIFICATION</scope>
</reference>
<dbReference type="eggNOG" id="KOG0602">
    <property type="taxonomic scope" value="Eukaryota"/>
</dbReference>
<comment type="similarity">
    <text evidence="2 5">Belongs to the glycosyl hydrolase 37 family.</text>
</comment>
<dbReference type="PRINTS" id="PR00744">
    <property type="entry name" value="GLHYDRLASE37"/>
</dbReference>
<protein>
    <recommendedName>
        <fullName evidence="4 5">Trehalase</fullName>
        <ecNumber evidence="3 5">3.2.1.28</ecNumber>
    </recommendedName>
    <alternativeName>
        <fullName evidence="5">Alpha-trehalose glucohydrolase</fullName>
    </alternativeName>
</protein>
<evidence type="ECO:0000313" key="6">
    <source>
        <dbReference type="EnsemblMetazoa" id="RPRC012647-PA"/>
    </source>
</evidence>
<evidence type="ECO:0000256" key="5">
    <source>
        <dbReference type="RuleBase" id="RU361180"/>
    </source>
</evidence>
<evidence type="ECO:0000256" key="3">
    <source>
        <dbReference type="ARBA" id="ARBA00012757"/>
    </source>
</evidence>
<comment type="catalytic activity">
    <reaction evidence="1 5">
        <text>alpha,alpha-trehalose + H2O = alpha-D-glucose + beta-D-glucose</text>
        <dbReference type="Rhea" id="RHEA:32675"/>
        <dbReference type="ChEBI" id="CHEBI:15377"/>
        <dbReference type="ChEBI" id="CHEBI:15903"/>
        <dbReference type="ChEBI" id="CHEBI:16551"/>
        <dbReference type="ChEBI" id="CHEBI:17925"/>
        <dbReference type="EC" id="3.2.1.28"/>
    </reaction>
</comment>
<dbReference type="HOGENOM" id="CLU_006451_2_0_1"/>
<dbReference type="PANTHER" id="PTHR23403:SF1">
    <property type="entry name" value="TREHALASE"/>
    <property type="match status" value="1"/>
</dbReference>
<dbReference type="EnsemblMetazoa" id="RPRC012647-RA">
    <property type="protein sequence ID" value="RPRC012647-PA"/>
    <property type="gene ID" value="RPRC012647"/>
</dbReference>
<keyword evidence="7" id="KW-1185">Reference proteome</keyword>
<dbReference type="GO" id="GO:0005993">
    <property type="term" value="P:trehalose catabolic process"/>
    <property type="evidence" value="ECO:0007669"/>
    <property type="project" value="TreeGrafter"/>
</dbReference>
<dbReference type="Pfam" id="PF01204">
    <property type="entry name" value="Trehalase"/>
    <property type="match status" value="1"/>
</dbReference>
<organism evidence="6 7">
    <name type="scientific">Rhodnius prolixus</name>
    <name type="common">Triatomid bug</name>
    <dbReference type="NCBI Taxonomy" id="13249"/>
    <lineage>
        <taxon>Eukaryota</taxon>
        <taxon>Metazoa</taxon>
        <taxon>Ecdysozoa</taxon>
        <taxon>Arthropoda</taxon>
        <taxon>Hexapoda</taxon>
        <taxon>Insecta</taxon>
        <taxon>Pterygota</taxon>
        <taxon>Neoptera</taxon>
        <taxon>Paraneoptera</taxon>
        <taxon>Hemiptera</taxon>
        <taxon>Heteroptera</taxon>
        <taxon>Panheteroptera</taxon>
        <taxon>Cimicomorpha</taxon>
        <taxon>Reduviidae</taxon>
        <taxon>Triatominae</taxon>
        <taxon>Rhodnius</taxon>
    </lineage>
</organism>
<keyword evidence="5" id="KW-0378">Hydrolase</keyword>
<sequence length="308" mass="36523">MNDLPGFVFHAHLKVTRKNETQYVIKEIEFWDKERAIEIEYKGEIYELYRYWRKRMGPRPEKYRDDYSLASLGTSRQEMTEIFIALQSAAESGWYFSSRWINVRGDNKGNISDTYTHSIIPVDLNAIIHGACTFLYYWHRSIGDFEYQSYYRVKSEKLLKGIENVLWNEKHGTWLDYDIVNKKSRKFFYLSNLTPLWTKSYTFPVNKLTHLTSEYLNRYFMDKYEGGLPVSVEYSGEKWDFPNSWPPLQACVIQGFDNLGTEDGTNIAFHFAEKWINNVYKGYSDTGQLFEKACLLNNGYFLMYALLR</sequence>
<dbReference type="InterPro" id="IPR001661">
    <property type="entry name" value="Glyco_hydro_37"/>
</dbReference>
<dbReference type="STRING" id="13249.T1I8M5"/>
<dbReference type="InterPro" id="IPR008928">
    <property type="entry name" value="6-hairpin_glycosidase_sf"/>
</dbReference>
<evidence type="ECO:0000256" key="2">
    <source>
        <dbReference type="ARBA" id="ARBA00005615"/>
    </source>
</evidence>
<dbReference type="InParanoid" id="T1I8M5"/>
<dbReference type="EC" id="3.2.1.28" evidence="3 5"/>
<dbReference type="SUPFAM" id="SSF48208">
    <property type="entry name" value="Six-hairpin glycosidases"/>
    <property type="match status" value="1"/>
</dbReference>
<dbReference type="OMA" id="AFIMEIC"/>
<dbReference type="EMBL" id="ACPB03028419">
    <property type="status" value="NOT_ANNOTATED_CDS"/>
    <property type="molecule type" value="Genomic_DNA"/>
</dbReference>
<dbReference type="InterPro" id="IPR012341">
    <property type="entry name" value="6hp_glycosidase-like_sf"/>
</dbReference>
<keyword evidence="5" id="KW-0326">Glycosidase</keyword>
<accession>T1I8M5</accession>
<dbReference type="VEuPathDB" id="VectorBase:RPRC012647"/>
<dbReference type="PANTHER" id="PTHR23403">
    <property type="entry name" value="TREHALASE"/>
    <property type="match status" value="1"/>
</dbReference>
<evidence type="ECO:0000256" key="1">
    <source>
        <dbReference type="ARBA" id="ARBA00001576"/>
    </source>
</evidence>
<name>T1I8M5_RHOPR</name>
<dbReference type="AlphaFoldDB" id="T1I8M5"/>
<dbReference type="Proteomes" id="UP000015103">
    <property type="component" value="Unassembled WGS sequence"/>
</dbReference>
<evidence type="ECO:0000313" key="7">
    <source>
        <dbReference type="Proteomes" id="UP000015103"/>
    </source>
</evidence>
<dbReference type="Gene3D" id="1.50.10.10">
    <property type="match status" value="1"/>
</dbReference>
<dbReference type="GO" id="GO:0004555">
    <property type="term" value="F:alpha,alpha-trehalase activity"/>
    <property type="evidence" value="ECO:0007669"/>
    <property type="project" value="UniProtKB-EC"/>
</dbReference>
<evidence type="ECO:0000256" key="4">
    <source>
        <dbReference type="ARBA" id="ARBA00019905"/>
    </source>
</evidence>